<evidence type="ECO:0000256" key="4">
    <source>
        <dbReference type="ARBA" id="ARBA00022827"/>
    </source>
</evidence>
<keyword evidence="5" id="KW-0560">Oxidoreductase</keyword>
<keyword evidence="9" id="KW-1185">Reference proteome</keyword>
<name>K1WMI5_MARBU</name>
<comment type="cofactor">
    <cofactor evidence="1 6">
        <name>FAD</name>
        <dbReference type="ChEBI" id="CHEBI:57692"/>
    </cofactor>
</comment>
<dbReference type="HOGENOM" id="CLU_034311_4_0_1"/>
<dbReference type="Gene3D" id="3.30.9.10">
    <property type="entry name" value="D-Amino Acid Oxidase, subunit A, domain 2"/>
    <property type="match status" value="1"/>
</dbReference>
<organism evidence="8 9">
    <name type="scientific">Marssonina brunnea f. sp. multigermtubi (strain MB_m1)</name>
    <name type="common">Marssonina leaf spot fungus</name>
    <dbReference type="NCBI Taxonomy" id="1072389"/>
    <lineage>
        <taxon>Eukaryota</taxon>
        <taxon>Fungi</taxon>
        <taxon>Dikarya</taxon>
        <taxon>Ascomycota</taxon>
        <taxon>Pezizomycotina</taxon>
        <taxon>Leotiomycetes</taxon>
        <taxon>Helotiales</taxon>
        <taxon>Drepanopezizaceae</taxon>
        <taxon>Drepanopeziza</taxon>
    </lineage>
</organism>
<feature type="binding site" evidence="6">
    <location>
        <position position="345"/>
    </location>
    <ligand>
        <name>D-dopa</name>
        <dbReference type="ChEBI" id="CHEBI:149689"/>
    </ligand>
</feature>
<dbReference type="STRING" id="1072389.K1WMI5"/>
<feature type="binding site" evidence="6">
    <location>
        <position position="376"/>
    </location>
    <ligand>
        <name>D-dopa</name>
        <dbReference type="ChEBI" id="CHEBI:149689"/>
    </ligand>
</feature>
<dbReference type="Gene3D" id="3.40.50.720">
    <property type="entry name" value="NAD(P)-binding Rossmann-like Domain"/>
    <property type="match status" value="1"/>
</dbReference>
<dbReference type="GO" id="GO:0005737">
    <property type="term" value="C:cytoplasm"/>
    <property type="evidence" value="ECO:0007669"/>
    <property type="project" value="TreeGrafter"/>
</dbReference>
<evidence type="ECO:0000313" key="8">
    <source>
        <dbReference type="EMBL" id="EKD18925.1"/>
    </source>
</evidence>
<dbReference type="InterPro" id="IPR023209">
    <property type="entry name" value="DAO"/>
</dbReference>
<feature type="binding site" evidence="6">
    <location>
        <begin position="68"/>
        <end position="69"/>
    </location>
    <ligand>
        <name>FAD</name>
        <dbReference type="ChEBI" id="CHEBI:57692"/>
    </ligand>
</feature>
<dbReference type="SUPFAM" id="SSF54373">
    <property type="entry name" value="FAD-linked reductases, C-terminal domain"/>
    <property type="match status" value="1"/>
</dbReference>
<dbReference type="AlphaFoldDB" id="K1WMI5"/>
<evidence type="ECO:0000256" key="5">
    <source>
        <dbReference type="ARBA" id="ARBA00023002"/>
    </source>
</evidence>
<dbReference type="Pfam" id="PF01266">
    <property type="entry name" value="DAO"/>
    <property type="match status" value="1"/>
</dbReference>
<reference evidence="8 9" key="1">
    <citation type="journal article" date="2012" name="BMC Genomics">
        <title>Sequencing the genome of Marssonina brunnea reveals fungus-poplar co-evolution.</title>
        <authorList>
            <person name="Zhu S."/>
            <person name="Cao Y.-Z."/>
            <person name="Jiang C."/>
            <person name="Tan B.-Y."/>
            <person name="Wang Z."/>
            <person name="Feng S."/>
            <person name="Zhang L."/>
            <person name="Su X.-H."/>
            <person name="Brejova B."/>
            <person name="Vinar T."/>
            <person name="Xu M."/>
            <person name="Wang M.-X."/>
            <person name="Zhang S.-G."/>
            <person name="Huang M.-R."/>
            <person name="Wu R."/>
            <person name="Zhou Y."/>
        </authorList>
    </citation>
    <scope>NUCLEOTIDE SEQUENCE [LARGE SCALE GENOMIC DNA]</scope>
    <source>
        <strain evidence="8 9">MB_m1</strain>
    </source>
</reference>
<protein>
    <submittedName>
        <fullName evidence="8">Putative D-amino acid oxidase</fullName>
    </submittedName>
</protein>
<proteinExistence type="inferred from homology"/>
<dbReference type="PIRSF" id="PIRSF000189">
    <property type="entry name" value="D-aa_oxidase"/>
    <property type="match status" value="1"/>
</dbReference>
<accession>K1WMI5</accession>
<dbReference type="InterPro" id="IPR006076">
    <property type="entry name" value="FAD-dep_OxRdtase"/>
</dbReference>
<dbReference type="InParanoid" id="K1WMI5"/>
<evidence type="ECO:0000256" key="2">
    <source>
        <dbReference type="ARBA" id="ARBA00006730"/>
    </source>
</evidence>
<evidence type="ECO:0000256" key="1">
    <source>
        <dbReference type="ARBA" id="ARBA00001974"/>
    </source>
</evidence>
<evidence type="ECO:0000313" key="9">
    <source>
        <dbReference type="Proteomes" id="UP000006753"/>
    </source>
</evidence>
<dbReference type="SUPFAM" id="SSF51971">
    <property type="entry name" value="Nucleotide-binding domain"/>
    <property type="match status" value="1"/>
</dbReference>
<dbReference type="GO" id="GO:0003884">
    <property type="term" value="F:D-amino-acid oxidase activity"/>
    <property type="evidence" value="ECO:0007669"/>
    <property type="project" value="InterPro"/>
</dbReference>
<dbReference type="KEGG" id="mbe:MBM_03167"/>
<dbReference type="eggNOG" id="KOG3923">
    <property type="taxonomic scope" value="Eukaryota"/>
</dbReference>
<comment type="similarity">
    <text evidence="2">Belongs to the DAMOX/DASOX family.</text>
</comment>
<dbReference type="OMA" id="FHWGMEL"/>
<dbReference type="GeneID" id="18759102"/>
<evidence type="ECO:0000256" key="3">
    <source>
        <dbReference type="ARBA" id="ARBA00022630"/>
    </source>
</evidence>
<evidence type="ECO:0000256" key="6">
    <source>
        <dbReference type="PIRSR" id="PIRSR000189-1"/>
    </source>
</evidence>
<dbReference type="GO" id="GO:0071949">
    <property type="term" value="F:FAD binding"/>
    <property type="evidence" value="ECO:0007669"/>
    <property type="project" value="InterPro"/>
</dbReference>
<dbReference type="Proteomes" id="UP000006753">
    <property type="component" value="Unassembled WGS sequence"/>
</dbReference>
<sequence>MRTQLRWGYNFSFDARPQVLPTPASPHILVVGGGVTGLVTAWVLLDRGYHVTIVSKQWATYTSEQRLTSQIAGALWEYPPAVCGQHTDEQSLLKSKKWCMVAYRIWEAVAADAALSVAAGVKMQRSVFFFPGPIEDNPKQSRKLCEIYESGVQGVRRNPGLAEELGVESRCGAVDAYELTAPAIDTDQNMAWLMQLVQRKGARLVTECIAGDLLHQEKSLLARFHAHAIINASGLASRELAADPTCYPLRGALLRFINDGQDFPKIDTAMSIAADASLDNEIVFLVPRSHNILVVGGIAQPGEEELDLTLDSPAIRRMEARCKSFLPCLKNARLDPEYPLAQGLRPGRDKNIRVERENRQHGAEQSRIFHSYGHGGSGWSLSFGCAEEVAALVDDMLVSDQHQLPVRSRL</sequence>
<evidence type="ECO:0000259" key="7">
    <source>
        <dbReference type="Pfam" id="PF01266"/>
    </source>
</evidence>
<keyword evidence="3" id="KW-0285">Flavoprotein</keyword>
<keyword evidence="4 6" id="KW-0274">FAD</keyword>
<gene>
    <name evidence="8" type="ORF">MBM_03167</name>
</gene>
<dbReference type="EMBL" id="JH921432">
    <property type="protein sequence ID" value="EKD18925.1"/>
    <property type="molecule type" value="Genomic_DNA"/>
</dbReference>
<dbReference type="OrthoDB" id="2015447at2759"/>
<dbReference type="PANTHER" id="PTHR11530:SF25">
    <property type="entry name" value="FAD DEPENDENT OXIDOREDUCTASE DOMAIN-CONTAINING PROTEIN"/>
    <property type="match status" value="1"/>
</dbReference>
<dbReference type="PANTHER" id="PTHR11530">
    <property type="entry name" value="D-AMINO ACID OXIDASE"/>
    <property type="match status" value="1"/>
</dbReference>
<dbReference type="GO" id="GO:0019478">
    <property type="term" value="P:D-amino acid catabolic process"/>
    <property type="evidence" value="ECO:0007669"/>
    <property type="project" value="TreeGrafter"/>
</dbReference>
<feature type="domain" description="FAD dependent oxidoreductase" evidence="7">
    <location>
        <begin position="28"/>
        <end position="392"/>
    </location>
</feature>